<dbReference type="SUPFAM" id="SSF49785">
    <property type="entry name" value="Galactose-binding domain-like"/>
    <property type="match status" value="3"/>
</dbReference>
<dbReference type="SUPFAM" id="SSF51445">
    <property type="entry name" value="(Trans)glycosidases"/>
    <property type="match status" value="1"/>
</dbReference>
<dbReference type="SUPFAM" id="SSF51011">
    <property type="entry name" value="Glycosyl hydrolase domain"/>
    <property type="match status" value="1"/>
</dbReference>
<feature type="domain" description="CBM6" evidence="1">
    <location>
        <begin position="194"/>
        <end position="321"/>
    </location>
</feature>
<dbReference type="OrthoDB" id="1031955at2"/>
<evidence type="ECO:0000313" key="3">
    <source>
        <dbReference type="Proteomes" id="UP000297900"/>
    </source>
</evidence>
<gene>
    <name evidence="2" type="ORF">E2980_12430</name>
</gene>
<reference evidence="2 3" key="1">
    <citation type="submission" date="2019-03" db="EMBL/GenBank/DDBJ databases">
        <title>Cohnella endophytica sp. nov., a novel endophytic bacterium isolated from bark of Sonneratia apetala.</title>
        <authorList>
            <person name="Tuo L."/>
        </authorList>
    </citation>
    <scope>NUCLEOTIDE SEQUENCE [LARGE SCALE GENOMIC DNA]</scope>
    <source>
        <strain evidence="2 3">CCTCC AB 208254</strain>
    </source>
</reference>
<dbReference type="InterPro" id="IPR013785">
    <property type="entry name" value="Aldolase_TIM"/>
</dbReference>
<sequence>MNIFQRRGLQEMALNDQRRPGMPRKTGNKLFIALMVFALIMAIGWPSGSSVFADVSQVYEAEAAGNTLTGNATVANCTNCSGGQKVGGLYKVDDSHGSSLQMNDIAVSEAGTYKITVYYTSGDPRSINISVNGGAKELFDFPQMPDWETVGSYEVELLLNAGNNVILFDDNIWYAPDIDRIVVGAKVGGGSGSNVYEAEAAGNTLGGRASVNNCAPCSGGQKVGNLFKTDDNQASFLQINNVSVNEAGTYKVTVYYISGDPRSANISVNGGAKELFDFPAMPDWETVGSYDVELHLIAGTNTILFDDNVWYAPDIDRIVVGEKLGGSTDGTVYEAEAAVNTLTGNAAVSNCGPCSGGKKVGNLFKVDDNHASALQFNNVTVSASGGYIVKVYYISGDPRSANISVNGGAKELFDFPATADWNTVGSYEVELHLNAGSNTILFDDNVWYAPDIDRIAVRSADSGQNPGGDSGSLGTPLAPVNYGKITVTPYSMGMQVTNGQYTASFFSESGYADYAWNDGQQLKGVFGKIKLNGEDLETKGYTTHTVSAAQITKIHDDFGKGIQVVFQHTQAGKPTLNQVYSFYDKESYFLSRLDAVSESSISTNYLAPLVITRTGGAATGKTADNRVLFVPFDNDAWIRFKAQPMNRADTSYEVTAIYDNTSRQGLVVGSVTHDRWKTGIDWKGSNNQMLNLTVYGGASSSVTHDSQPHGSLSGTTVTSPTLMVGGYADYREGMEEYGRANTIVAPALKQSGPVPEGVPVGWNSWGAYQFDMTVQDIIDTSNYFKENLKNFDNKGTVYINTDASAIPQEQLKQAVDVIHANGQKAGVYTAPFTHWDNDLSLKVPGTNDLYTYGDIILRDSSGNPLPKLDGAYPLDPSHPGTKMNLKYYFDIIKAADYDFVKMDFLTHGSLEGVHYDPNITTGIQAYNDGMRYINELVDGTMFLSESIAPLFPSQYAHSRRIATDTFGSIRDTEYQLNALTYGWWQDGTIYNHTDPDHIALGRSGSLTEARSRVNSAVISGTVFLDSSNVNDPVVQGYMSELYTNNKIIKLATNGEAFRPVEGNTGSSAADTFVLKDGGHYYLAVFNYNVGSSVLKTVDLARAGLPAGMTFEREDLWTGDTDTVSETMALTLQPAESKLFKLTKLDD</sequence>
<name>A0A4Y8LWD7_9BACL</name>
<keyword evidence="3" id="KW-1185">Reference proteome</keyword>
<protein>
    <submittedName>
        <fullName evidence="2">Carbohydrate-binding protein</fullName>
    </submittedName>
</protein>
<dbReference type="Proteomes" id="UP000297900">
    <property type="component" value="Unassembled WGS sequence"/>
</dbReference>
<dbReference type="InterPro" id="IPR017853">
    <property type="entry name" value="GH"/>
</dbReference>
<evidence type="ECO:0000259" key="1">
    <source>
        <dbReference type="PROSITE" id="PS51175"/>
    </source>
</evidence>
<feature type="domain" description="CBM6" evidence="1">
    <location>
        <begin position="331"/>
        <end position="458"/>
    </location>
</feature>
<dbReference type="InterPro" id="IPR041233">
    <property type="entry name" value="Melibiase_C"/>
</dbReference>
<accession>A0A4Y8LWD7</accession>
<dbReference type="CDD" id="cd04081">
    <property type="entry name" value="CBM35_galactosidase-like"/>
    <property type="match status" value="3"/>
</dbReference>
<evidence type="ECO:0000313" key="2">
    <source>
        <dbReference type="EMBL" id="TFE25965.1"/>
    </source>
</evidence>
<comment type="caution">
    <text evidence="2">The sequence shown here is derived from an EMBL/GenBank/DDBJ whole genome shotgun (WGS) entry which is preliminary data.</text>
</comment>
<organism evidence="2 3">
    <name type="scientific">Cohnella luojiensis</name>
    <dbReference type="NCBI Taxonomy" id="652876"/>
    <lineage>
        <taxon>Bacteria</taxon>
        <taxon>Bacillati</taxon>
        <taxon>Bacillota</taxon>
        <taxon>Bacilli</taxon>
        <taxon>Bacillales</taxon>
        <taxon>Paenibacillaceae</taxon>
        <taxon>Cohnella</taxon>
    </lineage>
</organism>
<dbReference type="InterPro" id="IPR005084">
    <property type="entry name" value="CBM6"/>
</dbReference>
<dbReference type="GO" id="GO:0030246">
    <property type="term" value="F:carbohydrate binding"/>
    <property type="evidence" value="ECO:0007669"/>
    <property type="project" value="InterPro"/>
</dbReference>
<dbReference type="PROSITE" id="PS51175">
    <property type="entry name" value="CBM6"/>
    <property type="match status" value="3"/>
</dbReference>
<dbReference type="Gene3D" id="3.20.20.70">
    <property type="entry name" value="Aldolase class I"/>
    <property type="match status" value="1"/>
</dbReference>
<dbReference type="AlphaFoldDB" id="A0A4Y8LWD7"/>
<dbReference type="Gene3D" id="2.60.120.260">
    <property type="entry name" value="Galactose-binding domain-like"/>
    <property type="match status" value="3"/>
</dbReference>
<dbReference type="Pfam" id="PF17801">
    <property type="entry name" value="Melibiase_C"/>
    <property type="match status" value="1"/>
</dbReference>
<dbReference type="EMBL" id="SOMN01000016">
    <property type="protein sequence ID" value="TFE25965.1"/>
    <property type="molecule type" value="Genomic_DNA"/>
</dbReference>
<proteinExistence type="predicted"/>
<dbReference type="InterPro" id="IPR008979">
    <property type="entry name" value="Galactose-bd-like_sf"/>
</dbReference>
<feature type="domain" description="CBM6" evidence="1">
    <location>
        <begin position="57"/>
        <end position="184"/>
    </location>
</feature>